<keyword evidence="4 7" id="KW-0406">Ion transport</keyword>
<dbReference type="SUPFAM" id="SSF47928">
    <property type="entry name" value="N-terminal domain of the delta subunit of the F1F0-ATP synthase"/>
    <property type="match status" value="1"/>
</dbReference>
<dbReference type="Proteomes" id="UP000782312">
    <property type="component" value="Unassembled WGS sequence"/>
</dbReference>
<dbReference type="EMBL" id="JACPUR010000019">
    <property type="protein sequence ID" value="MBI3127653.1"/>
    <property type="molecule type" value="Genomic_DNA"/>
</dbReference>
<comment type="function">
    <text evidence="7">This protein is part of the stalk that links CF(0) to CF(1). It either transmits conformational changes from CF(0) to CF(1) or is implicated in proton conduction.</text>
</comment>
<dbReference type="Pfam" id="PF00213">
    <property type="entry name" value="OSCP"/>
    <property type="match status" value="1"/>
</dbReference>
<dbReference type="InterPro" id="IPR000711">
    <property type="entry name" value="ATPase_OSCP/dsu"/>
</dbReference>
<comment type="caution">
    <text evidence="8">The sequence shown here is derived from an EMBL/GenBank/DDBJ whole genome shotgun (WGS) entry which is preliminary data.</text>
</comment>
<reference evidence="8" key="1">
    <citation type="submission" date="2020-07" db="EMBL/GenBank/DDBJ databases">
        <title>Huge and variable diversity of episymbiotic CPR bacteria and DPANN archaea in groundwater ecosystems.</title>
        <authorList>
            <person name="He C.Y."/>
            <person name="Keren R."/>
            <person name="Whittaker M."/>
            <person name="Farag I.F."/>
            <person name="Doudna J."/>
            <person name="Cate J.H.D."/>
            <person name="Banfield J.F."/>
        </authorList>
    </citation>
    <scope>NUCLEOTIDE SEQUENCE</scope>
    <source>
        <strain evidence="8">NC_groundwater_763_Ag_S-0.2um_68_21</strain>
    </source>
</reference>
<comment type="function">
    <text evidence="7">F(1)F(0) ATP synthase produces ATP from ADP in the presence of a proton or sodium gradient. F-type ATPases consist of two structural domains, F(1) containing the extramembraneous catalytic core and F(0) containing the membrane proton channel, linked together by a central stalk and a peripheral stalk. During catalysis, ATP synthesis in the catalytic domain of F(1) is coupled via a rotary mechanism of the central stalk subunits to proton translocation.</text>
</comment>
<name>A0A932I055_UNCTE</name>
<dbReference type="AlphaFoldDB" id="A0A932I055"/>
<accession>A0A932I055</accession>
<dbReference type="PRINTS" id="PR00125">
    <property type="entry name" value="ATPASEDELTA"/>
</dbReference>
<evidence type="ECO:0000256" key="6">
    <source>
        <dbReference type="ARBA" id="ARBA00023310"/>
    </source>
</evidence>
<dbReference type="NCBIfam" id="TIGR01145">
    <property type="entry name" value="ATP_synt_delta"/>
    <property type="match status" value="1"/>
</dbReference>
<dbReference type="PANTHER" id="PTHR11910">
    <property type="entry name" value="ATP SYNTHASE DELTA CHAIN"/>
    <property type="match status" value="1"/>
</dbReference>
<keyword evidence="6 7" id="KW-0066">ATP synthesis</keyword>
<keyword evidence="7" id="KW-0139">CF(1)</keyword>
<comment type="similarity">
    <text evidence="7">Belongs to the ATPase delta chain family.</text>
</comment>
<evidence type="ECO:0000256" key="7">
    <source>
        <dbReference type="HAMAP-Rule" id="MF_01416"/>
    </source>
</evidence>
<keyword evidence="5 7" id="KW-0472">Membrane</keyword>
<keyword evidence="2 7" id="KW-0813">Transport</keyword>
<evidence type="ECO:0000256" key="2">
    <source>
        <dbReference type="ARBA" id="ARBA00022448"/>
    </source>
</evidence>
<sequence>MITSEAARRYARALVAVAEREGAVDPVGEELSALADMVAGHRELRRVLMNPRFPRPDRIRMIEGILESGGARPLLRKFARLVLEKDRLADLPAMAVIYRELADEKAGRARAQVRSAYPLDEALAARLKAKLGAMTGKEVLLEVERDPGLIGGLVCQVGGVVMDGSIRNQLKNLRETLTVK</sequence>
<keyword evidence="7" id="KW-1003">Cell membrane</keyword>
<evidence type="ECO:0000256" key="1">
    <source>
        <dbReference type="ARBA" id="ARBA00004370"/>
    </source>
</evidence>
<evidence type="ECO:0000256" key="5">
    <source>
        <dbReference type="ARBA" id="ARBA00023136"/>
    </source>
</evidence>
<comment type="subcellular location">
    <subcellularLocation>
        <location evidence="7">Cell membrane</location>
        <topology evidence="7">Peripheral membrane protein</topology>
    </subcellularLocation>
    <subcellularLocation>
        <location evidence="1">Membrane</location>
    </subcellularLocation>
</comment>
<evidence type="ECO:0000313" key="9">
    <source>
        <dbReference type="Proteomes" id="UP000782312"/>
    </source>
</evidence>
<dbReference type="InterPro" id="IPR026015">
    <property type="entry name" value="ATP_synth_OSCP/delta_N_sf"/>
</dbReference>
<dbReference type="HAMAP" id="MF_01416">
    <property type="entry name" value="ATP_synth_delta_bact"/>
    <property type="match status" value="1"/>
</dbReference>
<evidence type="ECO:0000256" key="4">
    <source>
        <dbReference type="ARBA" id="ARBA00023065"/>
    </source>
</evidence>
<evidence type="ECO:0000256" key="3">
    <source>
        <dbReference type="ARBA" id="ARBA00022781"/>
    </source>
</evidence>
<dbReference type="GO" id="GO:0005886">
    <property type="term" value="C:plasma membrane"/>
    <property type="evidence" value="ECO:0007669"/>
    <property type="project" value="UniProtKB-SubCell"/>
</dbReference>
<dbReference type="GO" id="GO:0045259">
    <property type="term" value="C:proton-transporting ATP synthase complex"/>
    <property type="evidence" value="ECO:0007669"/>
    <property type="project" value="UniProtKB-KW"/>
</dbReference>
<dbReference type="Gene3D" id="1.10.520.20">
    <property type="entry name" value="N-terminal domain of the delta subunit of the F1F0-ATP synthase"/>
    <property type="match status" value="1"/>
</dbReference>
<organism evidence="8 9">
    <name type="scientific">Tectimicrobiota bacterium</name>
    <dbReference type="NCBI Taxonomy" id="2528274"/>
    <lineage>
        <taxon>Bacteria</taxon>
        <taxon>Pseudomonadati</taxon>
        <taxon>Nitrospinota/Tectimicrobiota group</taxon>
        <taxon>Candidatus Tectimicrobiota</taxon>
    </lineage>
</organism>
<proteinExistence type="inferred from homology"/>
<protein>
    <recommendedName>
        <fullName evidence="7">ATP synthase subunit delta</fullName>
    </recommendedName>
    <alternativeName>
        <fullName evidence="7">ATP synthase F(1) sector subunit delta</fullName>
    </alternativeName>
    <alternativeName>
        <fullName evidence="7">F-type ATPase subunit delta</fullName>
        <shortName evidence="7">F-ATPase subunit delta</shortName>
    </alternativeName>
</protein>
<keyword evidence="3 7" id="KW-0375">Hydrogen ion transport</keyword>
<gene>
    <name evidence="7 8" type="primary">atpH</name>
    <name evidence="8" type="ORF">HYZ11_08635</name>
</gene>
<dbReference type="GO" id="GO:0046933">
    <property type="term" value="F:proton-transporting ATP synthase activity, rotational mechanism"/>
    <property type="evidence" value="ECO:0007669"/>
    <property type="project" value="UniProtKB-UniRule"/>
</dbReference>
<evidence type="ECO:0000313" key="8">
    <source>
        <dbReference type="EMBL" id="MBI3127653.1"/>
    </source>
</evidence>